<evidence type="ECO:0000313" key="9">
    <source>
        <dbReference type="EMBL" id="KAK9814050.1"/>
    </source>
</evidence>
<evidence type="ECO:0000256" key="5">
    <source>
        <dbReference type="ARBA" id="ARBA00023136"/>
    </source>
</evidence>
<name>A0AAW1PWA6_9CHLO</name>
<evidence type="ECO:0000313" key="10">
    <source>
        <dbReference type="Proteomes" id="UP001465755"/>
    </source>
</evidence>
<proteinExistence type="inferred from homology"/>
<dbReference type="EMBL" id="JALJOQ010000002">
    <property type="protein sequence ID" value="KAK9814050.1"/>
    <property type="molecule type" value="Genomic_DNA"/>
</dbReference>
<feature type="transmembrane region" description="Helical" evidence="6">
    <location>
        <begin position="319"/>
        <end position="337"/>
    </location>
</feature>
<feature type="domain" description="Endoplasmic reticulum vesicle transporter N-terminal" evidence="8">
    <location>
        <begin position="6"/>
        <end position="93"/>
    </location>
</feature>
<gene>
    <name evidence="9" type="ORF">WJX73_010584</name>
</gene>
<sequence length="350" mass="38766">MKLGKLKSISAYARAESHLIQQTNYGAIVTLFGVCLAIALFTSEAVEHFRPYTLTTQMGVDTVRDQHLYVEFNMSFPALPCQALSLDASDVSGILGGDYSMAKNGELHKIRLAQDGGRLAVEEYVAPRHYGFALRKPRAEVEALNAAFRANEGCLVLGWLRLQRVAGNMHVSVHMDDYIMLERAQSAISAALGSRPVNHVVNGLFMPEEGVGVNVSHHIHRMAFGTHKADEHPEIINPLDGTHRIVTEKTGIFKYFLKIVPTEYIKLGGHKLQTNQYSVTEYDSPAHPEQLQLPSVWFVYDMSPVTVVMAQTRRSILHLLTRFCAVVGGVFAVTGMLDKAVHKLVTSVLK</sequence>
<dbReference type="Pfam" id="PF13850">
    <property type="entry name" value="ERGIC_N"/>
    <property type="match status" value="1"/>
</dbReference>
<comment type="subcellular location">
    <subcellularLocation>
        <location evidence="1">Membrane</location>
        <topology evidence="1">Multi-pass membrane protein</topology>
    </subcellularLocation>
</comment>
<dbReference type="AlphaFoldDB" id="A0AAW1PWA6"/>
<dbReference type="InterPro" id="IPR045888">
    <property type="entry name" value="Erv"/>
</dbReference>
<dbReference type="GO" id="GO:0030134">
    <property type="term" value="C:COPII-coated ER to Golgi transport vesicle"/>
    <property type="evidence" value="ECO:0007669"/>
    <property type="project" value="TreeGrafter"/>
</dbReference>
<reference evidence="9 10" key="1">
    <citation type="journal article" date="2024" name="Nat. Commun.">
        <title>Phylogenomics reveals the evolutionary origins of lichenization in chlorophyte algae.</title>
        <authorList>
            <person name="Puginier C."/>
            <person name="Libourel C."/>
            <person name="Otte J."/>
            <person name="Skaloud P."/>
            <person name="Haon M."/>
            <person name="Grisel S."/>
            <person name="Petersen M."/>
            <person name="Berrin J.G."/>
            <person name="Delaux P.M."/>
            <person name="Dal Grande F."/>
            <person name="Keller J."/>
        </authorList>
    </citation>
    <scope>NUCLEOTIDE SEQUENCE [LARGE SCALE GENOMIC DNA]</scope>
    <source>
        <strain evidence="9 10">SAG 2036</strain>
    </source>
</reference>
<evidence type="ECO:0000259" key="7">
    <source>
        <dbReference type="Pfam" id="PF07970"/>
    </source>
</evidence>
<dbReference type="Pfam" id="PF07970">
    <property type="entry name" value="COPIIcoated_ERV"/>
    <property type="match status" value="1"/>
</dbReference>
<dbReference type="InterPro" id="IPR039542">
    <property type="entry name" value="Erv_N"/>
</dbReference>
<accession>A0AAW1PWA6</accession>
<evidence type="ECO:0000256" key="2">
    <source>
        <dbReference type="ARBA" id="ARBA00005648"/>
    </source>
</evidence>
<dbReference type="Proteomes" id="UP001465755">
    <property type="component" value="Unassembled WGS sequence"/>
</dbReference>
<dbReference type="GO" id="GO:0016020">
    <property type="term" value="C:membrane"/>
    <property type="evidence" value="ECO:0007669"/>
    <property type="project" value="UniProtKB-SubCell"/>
</dbReference>
<dbReference type="PANTHER" id="PTHR10984:SF25">
    <property type="entry name" value="ENDOPLASMIC RETICULUM-GOLGI INTERMEDIATE COMPARTMENT PROTEIN 3"/>
    <property type="match status" value="1"/>
</dbReference>
<evidence type="ECO:0000259" key="8">
    <source>
        <dbReference type="Pfam" id="PF13850"/>
    </source>
</evidence>
<keyword evidence="10" id="KW-1185">Reference proteome</keyword>
<keyword evidence="3 6" id="KW-0812">Transmembrane</keyword>
<keyword evidence="4 6" id="KW-1133">Transmembrane helix</keyword>
<evidence type="ECO:0008006" key="11">
    <source>
        <dbReference type="Google" id="ProtNLM"/>
    </source>
</evidence>
<evidence type="ECO:0000256" key="6">
    <source>
        <dbReference type="SAM" id="Phobius"/>
    </source>
</evidence>
<dbReference type="InterPro" id="IPR012936">
    <property type="entry name" value="Erv_C"/>
</dbReference>
<keyword evidence="5 6" id="KW-0472">Membrane</keyword>
<dbReference type="PANTHER" id="PTHR10984">
    <property type="entry name" value="ENDOPLASMIC RETICULUM-GOLGI INTERMEDIATE COMPARTMENT PROTEIN"/>
    <property type="match status" value="1"/>
</dbReference>
<protein>
    <recommendedName>
        <fullName evidence="11">Endoplasmic reticulum-Golgi intermediate compartment protein 3</fullName>
    </recommendedName>
</protein>
<comment type="caution">
    <text evidence="9">The sequence shown here is derived from an EMBL/GenBank/DDBJ whole genome shotgun (WGS) entry which is preliminary data.</text>
</comment>
<evidence type="ECO:0000256" key="3">
    <source>
        <dbReference type="ARBA" id="ARBA00022692"/>
    </source>
</evidence>
<feature type="domain" description="Endoplasmic reticulum vesicle transporter C-terminal" evidence="7">
    <location>
        <begin position="148"/>
        <end position="338"/>
    </location>
</feature>
<dbReference type="GO" id="GO:0005783">
    <property type="term" value="C:endoplasmic reticulum"/>
    <property type="evidence" value="ECO:0007669"/>
    <property type="project" value="TreeGrafter"/>
</dbReference>
<evidence type="ECO:0000256" key="4">
    <source>
        <dbReference type="ARBA" id="ARBA00022989"/>
    </source>
</evidence>
<evidence type="ECO:0000256" key="1">
    <source>
        <dbReference type="ARBA" id="ARBA00004141"/>
    </source>
</evidence>
<organism evidence="9 10">
    <name type="scientific">Symbiochloris irregularis</name>
    <dbReference type="NCBI Taxonomy" id="706552"/>
    <lineage>
        <taxon>Eukaryota</taxon>
        <taxon>Viridiplantae</taxon>
        <taxon>Chlorophyta</taxon>
        <taxon>core chlorophytes</taxon>
        <taxon>Trebouxiophyceae</taxon>
        <taxon>Trebouxiales</taxon>
        <taxon>Trebouxiaceae</taxon>
        <taxon>Symbiochloris</taxon>
    </lineage>
</organism>
<feature type="transmembrane region" description="Helical" evidence="6">
    <location>
        <begin position="25"/>
        <end position="42"/>
    </location>
</feature>
<comment type="similarity">
    <text evidence="2">Belongs to the ERGIC family.</text>
</comment>